<dbReference type="GO" id="GO:0006357">
    <property type="term" value="P:regulation of transcription by RNA polymerase II"/>
    <property type="evidence" value="ECO:0007669"/>
    <property type="project" value="UniProtKB-ARBA"/>
</dbReference>
<comment type="similarity">
    <text evidence="3">Belongs to the KTI12 family.</text>
</comment>
<reference evidence="6" key="1">
    <citation type="submission" date="2022-03" db="EMBL/GenBank/DDBJ databases">
        <authorList>
            <person name="Martin C."/>
        </authorList>
    </citation>
    <scope>NUCLEOTIDE SEQUENCE</scope>
</reference>
<dbReference type="Pfam" id="PF08433">
    <property type="entry name" value="KTI12"/>
    <property type="match status" value="1"/>
</dbReference>
<accession>A0A8S4P805</accession>
<dbReference type="Proteomes" id="UP000749559">
    <property type="component" value="Unassembled WGS sequence"/>
</dbReference>
<proteinExistence type="inferred from homology"/>
<evidence type="ECO:0000256" key="2">
    <source>
        <dbReference type="ARBA" id="ARBA00022840"/>
    </source>
</evidence>
<keyword evidence="5" id="KW-0732">Signal</keyword>
<keyword evidence="1" id="KW-0547">Nucleotide-binding</keyword>
<dbReference type="InterPro" id="IPR013641">
    <property type="entry name" value="KTI12/PSTK"/>
</dbReference>
<feature type="chain" id="PRO_5035887169" description="Protein KTI12 homolog" evidence="5">
    <location>
        <begin position="17"/>
        <end position="293"/>
    </location>
</feature>
<dbReference type="GO" id="GO:0005524">
    <property type="term" value="F:ATP binding"/>
    <property type="evidence" value="ECO:0007669"/>
    <property type="project" value="UniProtKB-KW"/>
</dbReference>
<dbReference type="EMBL" id="CAIIXF020000007">
    <property type="protein sequence ID" value="CAH1789248.1"/>
    <property type="molecule type" value="Genomic_DNA"/>
</dbReference>
<dbReference type="OrthoDB" id="9972657at2759"/>
<keyword evidence="2" id="KW-0067">ATP-binding</keyword>
<keyword evidence="7" id="KW-1185">Reference proteome</keyword>
<comment type="caution">
    <text evidence="6">The sequence shown here is derived from an EMBL/GenBank/DDBJ whole genome shotgun (WGS) entry which is preliminary data.</text>
</comment>
<feature type="signal peptide" evidence="5">
    <location>
        <begin position="1"/>
        <end position="16"/>
    </location>
</feature>
<dbReference type="PANTHER" id="PTHR12435">
    <property type="match status" value="1"/>
</dbReference>
<dbReference type="GO" id="GO:0006400">
    <property type="term" value="P:tRNA modification"/>
    <property type="evidence" value="ECO:0007669"/>
    <property type="project" value="UniProtKB-ARBA"/>
</dbReference>
<gene>
    <name evidence="6" type="ORF">OFUS_LOCUS14643</name>
</gene>
<protein>
    <recommendedName>
        <fullName evidence="4">Protein KTI12 homolog</fullName>
    </recommendedName>
</protein>
<sequence length="293" mass="33359">MILFAAFFTTTCSTSGFDMPFVIFCGPPCSGKSKRCMELKSFITSNYKREVIVISDDVTGVPKNEIYADSKKEKETRSGLKSAVQRKITKDNVVLVDSMNYIKGFRYELFCVTKSAQSPHCVIYCDVSKENATKWNSGRPQQEQYTQDVLDALMMRMEPPDSRNRWDSPLFTIQYDDELPCQQICDAIFQRKAPSQNMSTQSQPLSSTDFLYELDRITQATVSVIIDSQKTGIVGDAITVPGADEKVRILRHISLAELQRHKRQFIKFTKMHPTSDISKLSNMFVQYLNNSIT</sequence>
<organism evidence="6 7">
    <name type="scientific">Owenia fusiformis</name>
    <name type="common">Polychaete worm</name>
    <dbReference type="NCBI Taxonomy" id="6347"/>
    <lineage>
        <taxon>Eukaryota</taxon>
        <taxon>Metazoa</taxon>
        <taxon>Spiralia</taxon>
        <taxon>Lophotrochozoa</taxon>
        <taxon>Annelida</taxon>
        <taxon>Polychaeta</taxon>
        <taxon>Sedentaria</taxon>
        <taxon>Canalipalpata</taxon>
        <taxon>Sabellida</taxon>
        <taxon>Oweniida</taxon>
        <taxon>Oweniidae</taxon>
        <taxon>Owenia</taxon>
    </lineage>
</organism>
<name>A0A8S4P805_OWEFU</name>
<dbReference type="InterPro" id="IPR027417">
    <property type="entry name" value="P-loop_NTPase"/>
</dbReference>
<dbReference type="SUPFAM" id="SSF52540">
    <property type="entry name" value="P-loop containing nucleoside triphosphate hydrolases"/>
    <property type="match status" value="1"/>
</dbReference>
<evidence type="ECO:0000256" key="3">
    <source>
        <dbReference type="ARBA" id="ARBA00025768"/>
    </source>
</evidence>
<dbReference type="AlphaFoldDB" id="A0A8S4P805"/>
<evidence type="ECO:0000256" key="4">
    <source>
        <dbReference type="ARBA" id="ARBA00026170"/>
    </source>
</evidence>
<evidence type="ECO:0000313" key="7">
    <source>
        <dbReference type="Proteomes" id="UP000749559"/>
    </source>
</evidence>
<dbReference type="FunFam" id="3.40.50.300:FF:000827">
    <property type="entry name" value="KTI12 chromatin-associated homolog"/>
    <property type="match status" value="1"/>
</dbReference>
<evidence type="ECO:0000256" key="1">
    <source>
        <dbReference type="ARBA" id="ARBA00022741"/>
    </source>
</evidence>
<dbReference type="Gene3D" id="3.40.50.300">
    <property type="entry name" value="P-loop containing nucleotide triphosphate hydrolases"/>
    <property type="match status" value="1"/>
</dbReference>
<evidence type="ECO:0000313" key="6">
    <source>
        <dbReference type="EMBL" id="CAH1789248.1"/>
    </source>
</evidence>
<evidence type="ECO:0000256" key="5">
    <source>
        <dbReference type="SAM" id="SignalP"/>
    </source>
</evidence>